<feature type="transmembrane region" description="Helical" evidence="1">
    <location>
        <begin position="248"/>
        <end position="269"/>
    </location>
</feature>
<dbReference type="RefSeq" id="WP_007042178.1">
    <property type="nucleotide sequence ID" value="NZ_AFWT01000030.1"/>
</dbReference>
<dbReference type="Proteomes" id="UP000004200">
    <property type="component" value="Unassembled WGS sequence"/>
</dbReference>
<evidence type="ECO:0000313" key="5">
    <source>
        <dbReference type="Proteomes" id="UP000004200"/>
    </source>
</evidence>
<feature type="transmembrane region" description="Helical" evidence="1">
    <location>
        <begin position="359"/>
        <end position="384"/>
    </location>
</feature>
<protein>
    <recommendedName>
        <fullName evidence="6">Glycosyltransferase RgtA/B/C/D-like domain-containing protein</fullName>
    </recommendedName>
</protein>
<feature type="transmembrane region" description="Helical" evidence="1">
    <location>
        <begin position="327"/>
        <end position="347"/>
    </location>
</feature>
<dbReference type="STRING" id="765913.ThidrDRAFT_3465"/>
<dbReference type="OrthoDB" id="1814621at2"/>
<name>G2E5A2_9GAMM</name>
<feature type="transmembrane region" description="Helical" evidence="1">
    <location>
        <begin position="404"/>
        <end position="421"/>
    </location>
</feature>
<dbReference type="InterPro" id="IPR058671">
    <property type="entry name" value="DUF6311_C"/>
</dbReference>
<feature type="domain" description="DUF6311" evidence="3">
    <location>
        <begin position="469"/>
        <end position="549"/>
    </location>
</feature>
<reference evidence="4 5" key="1">
    <citation type="submission" date="2011-06" db="EMBL/GenBank/DDBJ databases">
        <title>The draft genome of Thiorhodococcus drewsii AZ1.</title>
        <authorList>
            <consortium name="US DOE Joint Genome Institute (JGI-PGF)"/>
            <person name="Lucas S."/>
            <person name="Han J."/>
            <person name="Lapidus A."/>
            <person name="Cheng J.-F."/>
            <person name="Goodwin L."/>
            <person name="Pitluck S."/>
            <person name="Peters L."/>
            <person name="Land M.L."/>
            <person name="Hauser L."/>
            <person name="Vogl K."/>
            <person name="Liu Z."/>
            <person name="Imhoff J."/>
            <person name="Thiel V."/>
            <person name="Frigaard N.-U."/>
            <person name="Bryant D.A."/>
            <person name="Woyke T.J."/>
        </authorList>
    </citation>
    <scope>NUCLEOTIDE SEQUENCE [LARGE SCALE GENOMIC DNA]</scope>
    <source>
        <strain evidence="4 5">AZ1</strain>
    </source>
</reference>
<evidence type="ECO:0000259" key="2">
    <source>
        <dbReference type="Pfam" id="PF19830"/>
    </source>
</evidence>
<dbReference type="Pfam" id="PF19830">
    <property type="entry name" value="DUF6311"/>
    <property type="match status" value="1"/>
</dbReference>
<feature type="transmembrane region" description="Helical" evidence="1">
    <location>
        <begin position="183"/>
        <end position="200"/>
    </location>
</feature>
<keyword evidence="1" id="KW-0812">Transmembrane</keyword>
<feature type="transmembrane region" description="Helical" evidence="1">
    <location>
        <begin position="153"/>
        <end position="171"/>
    </location>
</feature>
<keyword evidence="1" id="KW-0472">Membrane</keyword>
<dbReference type="InterPro" id="IPR046278">
    <property type="entry name" value="DUF6311"/>
</dbReference>
<gene>
    <name evidence="4" type="ORF">ThidrDRAFT_3465</name>
</gene>
<dbReference type="PATRIC" id="fig|765913.3.peg.3536"/>
<keyword evidence="1" id="KW-1133">Transmembrane helix</keyword>
<comment type="caution">
    <text evidence="4">The sequence shown here is derived from an EMBL/GenBank/DDBJ whole genome shotgun (WGS) entry which is preliminary data.</text>
</comment>
<evidence type="ECO:0000259" key="3">
    <source>
        <dbReference type="Pfam" id="PF25853"/>
    </source>
</evidence>
<dbReference type="eggNOG" id="COG1287">
    <property type="taxonomic scope" value="Bacteria"/>
</dbReference>
<feature type="transmembrane region" description="Helical" evidence="1">
    <location>
        <begin position="206"/>
        <end position="236"/>
    </location>
</feature>
<organism evidence="4 5">
    <name type="scientific">Thiorhodococcus drewsii AZ1</name>
    <dbReference type="NCBI Taxonomy" id="765913"/>
    <lineage>
        <taxon>Bacteria</taxon>
        <taxon>Pseudomonadati</taxon>
        <taxon>Pseudomonadota</taxon>
        <taxon>Gammaproteobacteria</taxon>
        <taxon>Chromatiales</taxon>
        <taxon>Chromatiaceae</taxon>
        <taxon>Thiorhodococcus</taxon>
    </lineage>
</organism>
<feature type="transmembrane region" description="Helical" evidence="1">
    <location>
        <begin position="126"/>
        <end position="147"/>
    </location>
</feature>
<accession>G2E5A2</accession>
<evidence type="ECO:0000313" key="4">
    <source>
        <dbReference type="EMBL" id="EGV28814.1"/>
    </source>
</evidence>
<keyword evidence="5" id="KW-1185">Reference proteome</keyword>
<feature type="domain" description="DUF6311" evidence="2">
    <location>
        <begin position="38"/>
        <end position="446"/>
    </location>
</feature>
<dbReference type="AlphaFoldDB" id="G2E5A2"/>
<dbReference type="EMBL" id="AFWT01000030">
    <property type="protein sequence ID" value="EGV28814.1"/>
    <property type="molecule type" value="Genomic_DNA"/>
</dbReference>
<sequence length="574" mass="63927">MHTKSHIKKIAAARLSIYQKTKLPTIRPQMLTAGIFGAFLGFCYVVWLLPTDFLLGQSGLWSIGDPGAYVSALHAYLNDSWHYPPLKTTSLNYPEGVNAAFADILPILALPIKLLRSWIPQDVNYFGYWIVLAYTMQGMFAACLMYLMGCQRWTWLLLTTTIFIMSPAMLFRVHAHIALTSHAYILLALLIYFLMTRGSIKFWNSVIAYISLTSVALLTHPYLFAMVYPIYLASIIDCLRLGLCWEKALAAIALSAIIILGLLWFGGYISHGATSLSGGGGFGSGSMNLVAPIMGGSILDPSAWRDHTGMYDEWPMPYNATGGQYEGYNHLGIGVLAALLGVLVFRAKWILDRSLNHPALLVMMLCFTFYAISSQAYFAGQLLWSFSLPNKAEVLAEQFRASGRFFWPVGYLLTLVALTGVTRIRLKTSITALLAAILLVQFIDTRPLRGMTRWAATLSAPTLMTDDWWQQRIDNKTALYLFPTFGCGARTFEDVLPAQRLATTHDIPFNTGTLARGYGTCEEKESALNQGLQSNNMYIFLTEHYDKETLNARFGADTISTHCVLREIGYVCTP</sequence>
<evidence type="ECO:0000256" key="1">
    <source>
        <dbReference type="SAM" id="Phobius"/>
    </source>
</evidence>
<evidence type="ECO:0008006" key="6">
    <source>
        <dbReference type="Google" id="ProtNLM"/>
    </source>
</evidence>
<feature type="transmembrane region" description="Helical" evidence="1">
    <location>
        <begin position="30"/>
        <end position="49"/>
    </location>
</feature>
<dbReference type="Pfam" id="PF25853">
    <property type="entry name" value="DUF6311_C"/>
    <property type="match status" value="1"/>
</dbReference>
<proteinExistence type="predicted"/>